<comment type="caution">
    <text evidence="5">The sequence shown here is derived from an EMBL/GenBank/DDBJ whole genome shotgun (WGS) entry which is preliminary data.</text>
</comment>
<evidence type="ECO:0000313" key="6">
    <source>
        <dbReference type="Proteomes" id="UP001556631"/>
    </source>
</evidence>
<accession>A0ABV3T192</accession>
<proteinExistence type="predicted"/>
<dbReference type="EMBL" id="JBFPJR010000011">
    <property type="protein sequence ID" value="MEX0427664.1"/>
    <property type="molecule type" value="Genomic_DNA"/>
</dbReference>
<keyword evidence="3" id="KW-0784">Thiamine biosynthesis</keyword>
<comment type="function">
    <text evidence="1">Condenses 4-methyl-5-(beta-hydroxyethyl)thiazole monophosphate (THZ-P) and 2-methyl-4-amino-5-hydroxymethyl pyrimidine pyrophosphate (HMP-PP) to form thiamine monophosphate (TMP).</text>
</comment>
<dbReference type="SUPFAM" id="SSF51391">
    <property type="entry name" value="Thiamin phosphate synthase"/>
    <property type="match status" value="1"/>
</dbReference>
<dbReference type="CDD" id="cd00564">
    <property type="entry name" value="TMP_TenI"/>
    <property type="match status" value="1"/>
</dbReference>
<evidence type="ECO:0000259" key="4">
    <source>
        <dbReference type="Pfam" id="PF02581"/>
    </source>
</evidence>
<comment type="pathway">
    <text evidence="2">Cofactor biosynthesis; thiamine diphosphate biosynthesis.</text>
</comment>
<protein>
    <submittedName>
        <fullName evidence="5">Thiamine phosphate synthase</fullName>
    </submittedName>
</protein>
<evidence type="ECO:0000256" key="3">
    <source>
        <dbReference type="ARBA" id="ARBA00022977"/>
    </source>
</evidence>
<dbReference type="Gene3D" id="3.20.20.70">
    <property type="entry name" value="Aldolase class I"/>
    <property type="match status" value="1"/>
</dbReference>
<dbReference type="PANTHER" id="PTHR20857:SF15">
    <property type="entry name" value="THIAMINE-PHOSPHATE SYNTHASE"/>
    <property type="match status" value="1"/>
</dbReference>
<keyword evidence="6" id="KW-1185">Reference proteome</keyword>
<dbReference type="PANTHER" id="PTHR20857">
    <property type="entry name" value="THIAMINE-PHOSPHATE PYROPHOSPHORYLASE"/>
    <property type="match status" value="1"/>
</dbReference>
<evidence type="ECO:0000256" key="2">
    <source>
        <dbReference type="ARBA" id="ARBA00004948"/>
    </source>
</evidence>
<dbReference type="InterPro" id="IPR036206">
    <property type="entry name" value="ThiamineP_synth_sf"/>
</dbReference>
<dbReference type="Pfam" id="PF02581">
    <property type="entry name" value="TMP-TENI"/>
    <property type="match status" value="1"/>
</dbReference>
<name>A0ABV3T192_9ACTN</name>
<dbReference type="InterPro" id="IPR022998">
    <property type="entry name" value="ThiamineP_synth_TenI"/>
</dbReference>
<dbReference type="InterPro" id="IPR013785">
    <property type="entry name" value="Aldolase_TIM"/>
</dbReference>
<evidence type="ECO:0000313" key="5">
    <source>
        <dbReference type="EMBL" id="MEX0427664.1"/>
    </source>
</evidence>
<sequence>MNAPGFAPCAAGTPDRRTSALPRLLLLTDRSQLHLSRALLPTLAECREAGLTHVVLRELDEPPAPRAALAAALTDLGLTVIAAHTPLPGAAGVHLPASAELTDRSVSPRPVLLGRSCHHRDEVARAARERVDYATLSPYAASDSKPGYGPPLAAGEFAGHPIPVYALGGITPANAAEAVAAGAHGVAVMGAVMRAGDPAAVVAALLAALAAGAPEVPV</sequence>
<evidence type="ECO:0000256" key="1">
    <source>
        <dbReference type="ARBA" id="ARBA00003814"/>
    </source>
</evidence>
<dbReference type="Proteomes" id="UP001556631">
    <property type="component" value="Unassembled WGS sequence"/>
</dbReference>
<gene>
    <name evidence="5" type="ORF">AB3X52_08540</name>
</gene>
<reference evidence="5 6" key="1">
    <citation type="submission" date="2024-07" db="EMBL/GenBank/DDBJ databases">
        <authorList>
            <person name="Lee S."/>
            <person name="Kang M."/>
        </authorList>
    </citation>
    <scope>NUCLEOTIDE SEQUENCE [LARGE SCALE GENOMIC DNA]</scope>
    <source>
        <strain evidence="5 6">DS6</strain>
    </source>
</reference>
<organism evidence="5 6">
    <name type="scientific">Nocardioides eburneus</name>
    <dbReference type="NCBI Taxonomy" id="3231482"/>
    <lineage>
        <taxon>Bacteria</taxon>
        <taxon>Bacillati</taxon>
        <taxon>Actinomycetota</taxon>
        <taxon>Actinomycetes</taxon>
        <taxon>Propionibacteriales</taxon>
        <taxon>Nocardioidaceae</taxon>
        <taxon>Nocardioides</taxon>
    </lineage>
</organism>
<dbReference type="RefSeq" id="WP_367993264.1">
    <property type="nucleotide sequence ID" value="NZ_JBFPJR010000011.1"/>
</dbReference>
<feature type="domain" description="Thiamine phosphate synthase/TenI" evidence="4">
    <location>
        <begin position="26"/>
        <end position="192"/>
    </location>
</feature>